<dbReference type="GO" id="GO:0003677">
    <property type="term" value="F:DNA binding"/>
    <property type="evidence" value="ECO:0007669"/>
    <property type="project" value="UniProtKB-KW"/>
</dbReference>
<dbReference type="Proteomes" id="UP000234530">
    <property type="component" value="Chromosome"/>
</dbReference>
<dbReference type="RefSeq" id="WP_101751877.1">
    <property type="nucleotide sequence ID" value="NZ_CP025430.1"/>
</dbReference>
<dbReference type="InterPro" id="IPR014710">
    <property type="entry name" value="RmlC-like_jellyroll"/>
</dbReference>
<dbReference type="SUPFAM" id="SSF51182">
    <property type="entry name" value="RmlC-like cupins"/>
    <property type="match status" value="1"/>
</dbReference>
<keyword evidence="1" id="KW-0238">DNA-binding</keyword>
<dbReference type="InterPro" id="IPR050807">
    <property type="entry name" value="TransReg_Diox_bact_type"/>
</dbReference>
<name>A0A2H5EX02_9RHOB</name>
<keyword evidence="4" id="KW-1185">Reference proteome</keyword>
<dbReference type="GO" id="GO:0005829">
    <property type="term" value="C:cytosol"/>
    <property type="evidence" value="ECO:0007669"/>
    <property type="project" value="TreeGrafter"/>
</dbReference>
<reference evidence="3 4" key="1">
    <citation type="journal article" date="2013" name="Antonie Van Leeuwenhoek">
        <title>Paracoccus zhejiangensis sp. nov., isolated from activated sludge in wastewater-treatment system.</title>
        <authorList>
            <person name="Wu Z.G."/>
            <person name="Zhang D.F."/>
            <person name="Liu Y.L."/>
            <person name="Wang F."/>
            <person name="Jiang X."/>
            <person name="Li C."/>
            <person name="Li S.P."/>
            <person name="Hong Q."/>
            <person name="Li W.J."/>
        </authorList>
    </citation>
    <scope>NUCLEOTIDE SEQUENCE [LARGE SCALE GENOMIC DNA]</scope>
    <source>
        <strain evidence="3 4">J6</strain>
    </source>
</reference>
<dbReference type="Gene3D" id="1.10.260.40">
    <property type="entry name" value="lambda repressor-like DNA-binding domains"/>
    <property type="match status" value="1"/>
</dbReference>
<dbReference type="CDD" id="cd00093">
    <property type="entry name" value="HTH_XRE"/>
    <property type="match status" value="1"/>
</dbReference>
<dbReference type="Pfam" id="PF01381">
    <property type="entry name" value="HTH_3"/>
    <property type="match status" value="1"/>
</dbReference>
<dbReference type="Gene3D" id="2.60.120.10">
    <property type="entry name" value="Jelly Rolls"/>
    <property type="match status" value="1"/>
</dbReference>
<protein>
    <submittedName>
        <fullName evidence="3">LacI family transcriptional regulator</fullName>
    </submittedName>
</protein>
<organism evidence="3 4">
    <name type="scientific">Paracoccus zhejiangensis</name>
    <dbReference type="NCBI Taxonomy" id="1077935"/>
    <lineage>
        <taxon>Bacteria</taxon>
        <taxon>Pseudomonadati</taxon>
        <taxon>Pseudomonadota</taxon>
        <taxon>Alphaproteobacteria</taxon>
        <taxon>Rhodobacterales</taxon>
        <taxon>Paracoccaceae</taxon>
        <taxon>Paracoccus</taxon>
    </lineage>
</organism>
<dbReference type="SUPFAM" id="SSF47413">
    <property type="entry name" value="lambda repressor-like DNA-binding domains"/>
    <property type="match status" value="1"/>
</dbReference>
<evidence type="ECO:0000313" key="3">
    <source>
        <dbReference type="EMBL" id="AUH63836.1"/>
    </source>
</evidence>
<accession>A0A2H5EX02</accession>
<proteinExistence type="predicted"/>
<dbReference type="PROSITE" id="PS50943">
    <property type="entry name" value="HTH_CROC1"/>
    <property type="match status" value="1"/>
</dbReference>
<feature type="domain" description="HTH cro/C1-type" evidence="2">
    <location>
        <begin position="14"/>
        <end position="68"/>
    </location>
</feature>
<dbReference type="EMBL" id="CP025430">
    <property type="protein sequence ID" value="AUH63836.1"/>
    <property type="molecule type" value="Genomic_DNA"/>
</dbReference>
<evidence type="ECO:0000256" key="1">
    <source>
        <dbReference type="ARBA" id="ARBA00023125"/>
    </source>
</evidence>
<dbReference type="InterPro" id="IPR010982">
    <property type="entry name" value="Lambda_DNA-bd_dom_sf"/>
</dbReference>
<dbReference type="InterPro" id="IPR001387">
    <property type="entry name" value="Cro/C1-type_HTH"/>
</dbReference>
<dbReference type="KEGG" id="pzh:CX676_06405"/>
<dbReference type="CDD" id="cd02209">
    <property type="entry name" value="cupin_XRE_C"/>
    <property type="match status" value="1"/>
</dbReference>
<dbReference type="PANTHER" id="PTHR46797">
    <property type="entry name" value="HTH-TYPE TRANSCRIPTIONAL REGULATOR"/>
    <property type="match status" value="1"/>
</dbReference>
<gene>
    <name evidence="3" type="ORF">CX676_06405</name>
</gene>
<evidence type="ECO:0000313" key="4">
    <source>
        <dbReference type="Proteomes" id="UP000234530"/>
    </source>
</evidence>
<dbReference type="GO" id="GO:0003700">
    <property type="term" value="F:DNA-binding transcription factor activity"/>
    <property type="evidence" value="ECO:0007669"/>
    <property type="project" value="TreeGrafter"/>
</dbReference>
<dbReference type="SMART" id="SM00530">
    <property type="entry name" value="HTH_XRE"/>
    <property type="match status" value="1"/>
</dbReference>
<evidence type="ECO:0000259" key="2">
    <source>
        <dbReference type="PROSITE" id="PS50943"/>
    </source>
</evidence>
<dbReference type="PANTHER" id="PTHR46797:SF10">
    <property type="entry name" value="BLR1115 PROTEIN"/>
    <property type="match status" value="1"/>
</dbReference>
<sequence>MQQDDLDNRIGARIRAERENRGWSLTELAERAAVSRAMIHKVERGDSSPTANLLGKLSGAFGLSMSTLMARAEAAGGQLLRREDQPLWTDPETGYLRRQVSPRTDLPVEIVEVSLPAGAEVPMPASAFAFIRQMIWVLEGDLTFVEGTTRHELQQGDCLRLGPPGDCIFRNESAHACSYAVILLRDS</sequence>
<dbReference type="InterPro" id="IPR011051">
    <property type="entry name" value="RmlC_Cupin_sf"/>
</dbReference>
<dbReference type="AlphaFoldDB" id="A0A2H5EX02"/>
<dbReference type="OrthoDB" id="189170at2"/>